<accession>A0A150JL50</accession>
<comment type="caution">
    <text evidence="1">The sequence shown here is derived from an EMBL/GenBank/DDBJ whole genome shotgun (WGS) entry which is preliminary data.</text>
</comment>
<protein>
    <submittedName>
        <fullName evidence="1">Uncharacterized protein</fullName>
    </submittedName>
</protein>
<dbReference type="AlphaFoldDB" id="A0A150JL50"/>
<sequence>MKKKITLSILFIMAISLSAAFGAIGQWNTGDPYIPCYNYQDNYTYPATAINPGQIISFDVPSCPPSKTIRIGGPEEEAKNSPTYEYECSLSSDQGCCIGGGFFAFCVSDHNNIININVTTYDAEGNQLESWGLFSSDSCVLRPVMINGRRTTRFEVHNQGRTPATFTTYLDYACCYDCRKKVGLPTTILYPKVDIENFAVAGGTTVIKDGKLLTNLALSPGTQQTFVQIENRGMFTQNDTRAKFEGLPEGVTVSITPETQKLKAKKIGTYSATFTVGPNVPSGKYQVTLVAYSEKGVFDKITFDFIVP</sequence>
<reference evidence="1" key="1">
    <citation type="journal article" date="2016" name="ISME J.">
        <title>Chasing the elusive Euryarchaeota class WSA2: genomes reveal a uniquely fastidious methyl-reducing methanogen.</title>
        <authorList>
            <person name="Nobu M.K."/>
            <person name="Narihiro T."/>
            <person name="Kuroda K."/>
            <person name="Mei R."/>
            <person name="Liu W.T."/>
        </authorList>
    </citation>
    <scope>NUCLEOTIDE SEQUENCE [LARGE SCALE GENOMIC DNA]</scope>
    <source>
        <strain evidence="1">ADurb1213_Bin02801</strain>
    </source>
</reference>
<gene>
    <name evidence="1" type="ORF">APG09_00681</name>
</gene>
<evidence type="ECO:0000313" key="1">
    <source>
        <dbReference type="EMBL" id="KYC57975.1"/>
    </source>
</evidence>
<proteinExistence type="predicted"/>
<organism evidence="1">
    <name type="scientific">Candidatus Methanofastidiosum methylothiophilum</name>
    <dbReference type="NCBI Taxonomy" id="1705564"/>
    <lineage>
        <taxon>Archaea</taxon>
        <taxon>Methanobacteriati</taxon>
        <taxon>Methanobacteriota</taxon>
        <taxon>Stenosarchaea group</taxon>
        <taxon>Candidatus Methanofastidiosia</taxon>
        <taxon>Candidatus Methanofastidiosales</taxon>
        <taxon>Candidatus Methanofastidiosaceae</taxon>
        <taxon>Candidatus Methanofastidiosum</taxon>
    </lineage>
</organism>
<name>A0A150JL50_9EURY</name>
<dbReference type="EMBL" id="LNJE01000006">
    <property type="protein sequence ID" value="KYC57975.1"/>
    <property type="molecule type" value="Genomic_DNA"/>
</dbReference>